<organism evidence="1 2">
    <name type="scientific">Eretmocerus hayati</name>
    <dbReference type="NCBI Taxonomy" id="131215"/>
    <lineage>
        <taxon>Eukaryota</taxon>
        <taxon>Metazoa</taxon>
        <taxon>Ecdysozoa</taxon>
        <taxon>Arthropoda</taxon>
        <taxon>Hexapoda</taxon>
        <taxon>Insecta</taxon>
        <taxon>Pterygota</taxon>
        <taxon>Neoptera</taxon>
        <taxon>Endopterygota</taxon>
        <taxon>Hymenoptera</taxon>
        <taxon>Apocrita</taxon>
        <taxon>Proctotrupomorpha</taxon>
        <taxon>Chalcidoidea</taxon>
        <taxon>Aphelinidae</taxon>
        <taxon>Aphelininae</taxon>
        <taxon>Eretmocerus</taxon>
    </lineage>
</organism>
<proteinExistence type="predicted"/>
<reference evidence="1" key="1">
    <citation type="submission" date="2023-04" db="EMBL/GenBank/DDBJ databases">
        <title>A chromosome-level genome assembly of the parasitoid wasp Eretmocerus hayati.</title>
        <authorList>
            <person name="Zhong Y."/>
            <person name="Liu S."/>
            <person name="Liu Y."/>
        </authorList>
    </citation>
    <scope>NUCLEOTIDE SEQUENCE</scope>
    <source>
        <strain evidence="1">ZJU_SS_LIU_2023</strain>
    </source>
</reference>
<comment type="caution">
    <text evidence="1">The sequence shown here is derived from an EMBL/GenBank/DDBJ whole genome shotgun (WGS) entry which is preliminary data.</text>
</comment>
<accession>A0ACC2PD60</accession>
<name>A0ACC2PD60_9HYME</name>
<keyword evidence="2" id="KW-1185">Reference proteome</keyword>
<evidence type="ECO:0000313" key="2">
    <source>
        <dbReference type="Proteomes" id="UP001239111"/>
    </source>
</evidence>
<feature type="non-terminal residue" evidence="1">
    <location>
        <position position="1"/>
    </location>
</feature>
<evidence type="ECO:0000313" key="1">
    <source>
        <dbReference type="EMBL" id="KAJ8680741.1"/>
    </source>
</evidence>
<dbReference type="EMBL" id="CM056742">
    <property type="protein sequence ID" value="KAJ8680741.1"/>
    <property type="molecule type" value="Genomic_DNA"/>
</dbReference>
<dbReference type="Proteomes" id="UP001239111">
    <property type="component" value="Chromosome 2"/>
</dbReference>
<protein>
    <submittedName>
        <fullName evidence="1">Uncharacterized protein</fullName>
    </submittedName>
</protein>
<sequence>GPGINRRKEEYGQRAFKKSSQNGKLTLYLANRDLVVTAGKIDKLHGVLLIDPEFLQNKKVYGQVTLTFRYGREDEEVMGLKFCNEAIMSLSQLYPPYHSVDRQESTTQFQKTLMERFHPNAHPFTMSVTPLAPPSVQLVPAKEYSGAPIGTSYDIRIYAADRPDEKFTRKMQIISMGIRVIQGANSPLTQRNIIVDVPTTADTSVDLKSARSPELRSRSEKCTVSKDENEIETDEDSTVPHAVVEKQILLSDGRVRLEANLDRANYSHGESITIHVNVINNSNKSVKRIETEIVQYVDVCMFSNGKFKNVVAQMSSRDGCPVEPGFSLSRSYILKPEKSSTKNWIALEDEPGNSKTNGNLASTVVCSSKSPEDRNVFAIYVSYYVKVKAVVSPMGEWMGGVMSVKLPFTLLHTNGEDSELAGRFSPPHTPTRILDKIETLDDPSEDSLPFIDKDNTSDEDQTDSAGDKDDITNLGQPSDSKEM</sequence>
<gene>
    <name evidence="1" type="ORF">QAD02_016528</name>
</gene>